<dbReference type="AlphaFoldDB" id="A0A0X3TLT1"/>
<proteinExistence type="predicted"/>
<organism evidence="1 2">
    <name type="scientific">Ruegeria profundi</name>
    <dbReference type="NCBI Taxonomy" id="1685378"/>
    <lineage>
        <taxon>Bacteria</taxon>
        <taxon>Pseudomonadati</taxon>
        <taxon>Pseudomonadota</taxon>
        <taxon>Alphaproteobacteria</taxon>
        <taxon>Rhodobacterales</taxon>
        <taxon>Roseobacteraceae</taxon>
        <taxon>Ruegeria</taxon>
    </lineage>
</organism>
<comment type="caution">
    <text evidence="1">The sequence shown here is derived from an EMBL/GenBank/DDBJ whole genome shotgun (WGS) entry which is preliminary data.</text>
</comment>
<evidence type="ECO:0000313" key="1">
    <source>
        <dbReference type="EMBL" id="KUJ76674.1"/>
    </source>
</evidence>
<reference evidence="2" key="1">
    <citation type="submission" date="2015-12" db="EMBL/GenBank/DDBJ databases">
        <authorList>
            <person name="Zhang G."/>
            <person name="Stingl U."/>
        </authorList>
    </citation>
    <scope>NUCLEOTIDE SEQUENCE [LARGE SCALE GENOMIC DNA]</scope>
    <source>
        <strain evidence="2">ZGT108</strain>
    </source>
</reference>
<protein>
    <submittedName>
        <fullName evidence="1">Uncharacterized protein</fullName>
    </submittedName>
</protein>
<name>A0A0X3TLT1_9RHOB</name>
<keyword evidence="2" id="KW-1185">Reference proteome</keyword>
<evidence type="ECO:0000313" key="2">
    <source>
        <dbReference type="Proteomes" id="UP000053690"/>
    </source>
</evidence>
<sequence length="91" mass="9767">MVKESPKDICDDILGLAMEANALAICLDNMLHHAVGGIGDLSLETRNSLDGTAKALRRSKDGVVEGIEQIDLATDWRQTDTLPERCAIGCS</sequence>
<accession>A0A0X3TLT1</accession>
<dbReference type="EMBL" id="LQBP01000014">
    <property type="protein sequence ID" value="KUJ76674.1"/>
    <property type="molecule type" value="Genomic_DNA"/>
</dbReference>
<gene>
    <name evidence="1" type="ORF">AVO44_19065</name>
</gene>
<dbReference type="Proteomes" id="UP000053690">
    <property type="component" value="Unassembled WGS sequence"/>
</dbReference>